<protein>
    <submittedName>
        <fullName evidence="6">Fec operon regulator FecR</fullName>
    </submittedName>
</protein>
<dbReference type="OrthoDB" id="783402at2"/>
<evidence type="ECO:0000313" key="5">
    <source>
        <dbReference type="EMBL" id="PDP44071.1"/>
    </source>
</evidence>
<feature type="compositionally biased region" description="Polar residues" evidence="1">
    <location>
        <begin position="336"/>
        <end position="347"/>
    </location>
</feature>
<evidence type="ECO:0000259" key="3">
    <source>
        <dbReference type="Pfam" id="PF04773"/>
    </source>
</evidence>
<dbReference type="PANTHER" id="PTHR30273:SF2">
    <property type="entry name" value="PROTEIN FECR"/>
    <property type="match status" value="1"/>
</dbReference>
<dbReference type="InterPro" id="IPR032508">
    <property type="entry name" value="FecR_C"/>
</dbReference>
<evidence type="ECO:0000313" key="7">
    <source>
        <dbReference type="Proteomes" id="UP000182057"/>
    </source>
</evidence>
<dbReference type="RefSeq" id="WP_046825764.1">
    <property type="nucleotide sequence ID" value="NZ_CAJPTF010000028.1"/>
</dbReference>
<dbReference type="Proteomes" id="UP000219259">
    <property type="component" value="Unassembled WGS sequence"/>
</dbReference>
<feature type="region of interest" description="Disordered" evidence="1">
    <location>
        <begin position="336"/>
        <end position="359"/>
    </location>
</feature>
<evidence type="ECO:0000256" key="1">
    <source>
        <dbReference type="SAM" id="MobiDB-lite"/>
    </source>
</evidence>
<dbReference type="AlphaFoldDB" id="A0A1D3UL98"/>
<dbReference type="PANTHER" id="PTHR30273">
    <property type="entry name" value="PERIPLASMIC SIGNAL SENSOR AND SIGMA FACTOR ACTIVATOR FECR-RELATED"/>
    <property type="match status" value="1"/>
</dbReference>
<reference evidence="6 7" key="1">
    <citation type="submission" date="2016-09" db="EMBL/GenBank/DDBJ databases">
        <authorList>
            <person name="Capua I."/>
            <person name="De Benedictis P."/>
            <person name="Joannis T."/>
            <person name="Lombin L.H."/>
            <person name="Cattoli G."/>
        </authorList>
    </citation>
    <scope>NUCLEOTIDE SEQUENCE [LARGE SCALE GENOMIC DNA]</scope>
    <source>
        <strain evidence="6 7">UB20</strain>
    </source>
</reference>
<keyword evidence="2" id="KW-0472">Membrane</keyword>
<evidence type="ECO:0000313" key="8">
    <source>
        <dbReference type="Proteomes" id="UP000219259"/>
    </source>
</evidence>
<dbReference type="Proteomes" id="UP000182057">
    <property type="component" value="Unassembled WGS sequence"/>
</dbReference>
<name>A0A1D3UL98_TANFO</name>
<evidence type="ECO:0000313" key="6">
    <source>
        <dbReference type="EMBL" id="SCQ20934.1"/>
    </source>
</evidence>
<dbReference type="InterPro" id="IPR012373">
    <property type="entry name" value="Ferrdict_sens_TM"/>
</dbReference>
<keyword evidence="2" id="KW-1133">Transmembrane helix</keyword>
<feature type="transmembrane region" description="Helical" evidence="2">
    <location>
        <begin position="92"/>
        <end position="110"/>
    </location>
</feature>
<proteinExistence type="predicted"/>
<gene>
    <name evidence="5" type="ORF">CLI86_05210</name>
    <name evidence="6" type="ORF">TFUB20_01192</name>
</gene>
<feature type="domain" description="Protein FecR C-terminal" evidence="4">
    <location>
        <begin position="267"/>
        <end position="326"/>
    </location>
</feature>
<feature type="domain" description="FecR protein" evidence="3">
    <location>
        <begin position="126"/>
        <end position="220"/>
    </location>
</feature>
<evidence type="ECO:0000259" key="4">
    <source>
        <dbReference type="Pfam" id="PF16344"/>
    </source>
</evidence>
<accession>A0A1D3UL98</accession>
<dbReference type="GO" id="GO:0016989">
    <property type="term" value="F:sigma factor antagonist activity"/>
    <property type="evidence" value="ECO:0007669"/>
    <property type="project" value="TreeGrafter"/>
</dbReference>
<evidence type="ECO:0000256" key="2">
    <source>
        <dbReference type="SAM" id="Phobius"/>
    </source>
</evidence>
<sequence length="359" mass="41307">MINESYIKKYLTNELTAEECRELAAWVKADKQNSDFLFSLKDTYHRINYPRDKENADTEQEWQKLKEKIAQAAQNAPITCRRKIIPTAKRHLCMYAAALAVVCIVIGWHIRSFSTTEHSLHGAIKLKTGIGQQAQATLPDGSTVLLNACSELICRMNEWETVRNVQLNGEAIFHVTHDRHRPFHVHTRQYRIQVYGTKFNVIAYGEDTESVVTLEEGKVKVYSTNERDTVTLRPQESFVYNNLSHTYGIEQRSLNHLYALERREILLDGHTLEMKKEELSRHFGYTFTIAEELKNVTYRATLRDESLHEFLSVLSDITPQLTYRIDPSCRTVILQRNNGTGSDQTGRPVSRFARNGSGI</sequence>
<dbReference type="InterPro" id="IPR006860">
    <property type="entry name" value="FecR"/>
</dbReference>
<dbReference type="Pfam" id="PF04773">
    <property type="entry name" value="FecR"/>
    <property type="match status" value="1"/>
</dbReference>
<dbReference type="Gene3D" id="3.55.50.30">
    <property type="match status" value="1"/>
</dbReference>
<dbReference type="PIRSF" id="PIRSF018266">
    <property type="entry name" value="FecR"/>
    <property type="match status" value="1"/>
</dbReference>
<dbReference type="Gene3D" id="2.60.120.1440">
    <property type="match status" value="1"/>
</dbReference>
<dbReference type="Pfam" id="PF16344">
    <property type="entry name" value="FecR_C"/>
    <property type="match status" value="1"/>
</dbReference>
<dbReference type="EMBL" id="FMMM01000048">
    <property type="protein sequence ID" value="SCQ20934.1"/>
    <property type="molecule type" value="Genomic_DNA"/>
</dbReference>
<reference evidence="5 8" key="2">
    <citation type="submission" date="2017-09" db="EMBL/GenBank/DDBJ databases">
        <title>Phase variable restriction modification systems are present in the genome sequences of periodontal pathogens Prevotella intermedia, Tannerella forsythia and Porphyromonas gingivalis.</title>
        <authorList>
            <person name="Haigh R.D."/>
            <person name="Crawford L."/>
            <person name="Ralph J."/>
            <person name="Wanford J."/>
            <person name="Vartoukian S.R."/>
            <person name="Hijazib K."/>
            <person name="Wade W."/>
            <person name="Oggioni M.R."/>
        </authorList>
    </citation>
    <scope>NUCLEOTIDE SEQUENCE [LARGE SCALE GENOMIC DNA]</scope>
    <source>
        <strain evidence="5 8">WW11663</strain>
    </source>
</reference>
<organism evidence="6 7">
    <name type="scientific">Tannerella forsythia</name>
    <name type="common">Bacteroides forsythus</name>
    <dbReference type="NCBI Taxonomy" id="28112"/>
    <lineage>
        <taxon>Bacteria</taxon>
        <taxon>Pseudomonadati</taxon>
        <taxon>Bacteroidota</taxon>
        <taxon>Bacteroidia</taxon>
        <taxon>Bacteroidales</taxon>
        <taxon>Tannerellaceae</taxon>
        <taxon>Tannerella</taxon>
    </lineage>
</organism>
<keyword evidence="2" id="KW-0812">Transmembrane</keyword>
<dbReference type="EMBL" id="NSLJ01000010">
    <property type="protein sequence ID" value="PDP44071.1"/>
    <property type="molecule type" value="Genomic_DNA"/>
</dbReference>